<dbReference type="GO" id="GO:0005829">
    <property type="term" value="C:cytosol"/>
    <property type="evidence" value="ECO:0007669"/>
    <property type="project" value="TreeGrafter"/>
</dbReference>
<dbReference type="InterPro" id="IPR036059">
    <property type="entry name" value="TldD/PmbA_sf"/>
</dbReference>
<gene>
    <name evidence="5" type="ORF">ZBT109_2137</name>
</gene>
<evidence type="ECO:0000256" key="1">
    <source>
        <dbReference type="ARBA" id="ARBA00005836"/>
    </source>
</evidence>
<keyword evidence="6" id="KW-1185">Reference proteome</keyword>
<dbReference type="KEGG" id="zpl:ZBT109_2137"/>
<protein>
    <submittedName>
        <fullName evidence="5">Predicted Zn-dependent proteases</fullName>
    </submittedName>
</protein>
<dbReference type="InterPro" id="IPR035068">
    <property type="entry name" value="TldD/PmbA_N"/>
</dbReference>
<dbReference type="SUPFAM" id="SSF111283">
    <property type="entry name" value="Putative modulator of DNA gyrase, PmbA/TldD"/>
    <property type="match status" value="1"/>
</dbReference>
<dbReference type="STRING" id="1123510.GCA_000620025_00758"/>
<feature type="domain" description="Metalloprotease TldD/E N-terminal" evidence="2">
    <location>
        <begin position="33"/>
        <end position="97"/>
    </location>
</feature>
<evidence type="ECO:0000259" key="2">
    <source>
        <dbReference type="Pfam" id="PF01523"/>
    </source>
</evidence>
<dbReference type="AlphaFoldDB" id="A0A348HGX2"/>
<dbReference type="Gene3D" id="3.30.2290.10">
    <property type="entry name" value="PmbA/TldD superfamily"/>
    <property type="match status" value="1"/>
</dbReference>
<evidence type="ECO:0000259" key="4">
    <source>
        <dbReference type="Pfam" id="PF19290"/>
    </source>
</evidence>
<sequence length="445" mass="47839">MSGTFDIEAERMLLTARVEDALAQAKQYGVTACEVAASASQNMEVSVRKGDVDTLSQSRDQYIGITVYRGQRKGSASTSDTRPEAIRATVEKACDIARFTEEDSAAGLAEADLMARELPDMDQYHPWDITAEQAIAYAQACEEAGLAVEGIRNSEGASCSTSSSAAVYGNSNGFTGCQQRTSHGLSCVLIAGEGDGMQRDYEYTSARDPRQLVEGQLIGQQAADKALARLGGRRPETGRYPVVMAPAMTRTLAGHFLSAIAGGALFREASFLHGALGERIFPEWFSLLEQPQLRGALASSTFDGDGVYTRDNRFVEQGTLASYMLSAYSARRLGMTTTGNAGGARNLRIDAPLTAYDDLLRQIGNGVLITELMGQGVNTVTGDYSRGAAGFWIEDGRVAYPVENFTIAGNLRDMFRNLQAIGDDTDMRSNLHTGSWLIDGMTLAS</sequence>
<dbReference type="Pfam" id="PF19290">
    <property type="entry name" value="PmbA_TldD_2nd"/>
    <property type="match status" value="1"/>
</dbReference>
<dbReference type="RefSeq" id="WP_027705894.1">
    <property type="nucleotide sequence ID" value="NZ_AP018933.1"/>
</dbReference>
<feature type="domain" description="Metalloprotease TldD/E C-terminal" evidence="3">
    <location>
        <begin position="237"/>
        <end position="444"/>
    </location>
</feature>
<dbReference type="InterPro" id="IPR047657">
    <property type="entry name" value="PmbA"/>
</dbReference>
<dbReference type="Pfam" id="PF19289">
    <property type="entry name" value="PmbA_TldD_3rd"/>
    <property type="match status" value="1"/>
</dbReference>
<keyword evidence="5" id="KW-0645">Protease</keyword>
<comment type="similarity">
    <text evidence="1">Belongs to the peptidase U62 family.</text>
</comment>
<reference evidence="5 6" key="1">
    <citation type="submission" date="2018-09" db="EMBL/GenBank/DDBJ databases">
        <title>Zymobacter palmae IAM14233 (=T109) whole genome analysis.</title>
        <authorList>
            <person name="Yanase H."/>
        </authorList>
    </citation>
    <scope>NUCLEOTIDE SEQUENCE [LARGE SCALE GENOMIC DNA]</scope>
    <source>
        <strain evidence="5 6">IAM14233</strain>
    </source>
</reference>
<dbReference type="InterPro" id="IPR045569">
    <property type="entry name" value="Metalloprtase-TldD/E_C"/>
</dbReference>
<proteinExistence type="inferred from homology"/>
<dbReference type="EMBL" id="AP018933">
    <property type="protein sequence ID" value="BBG30874.1"/>
    <property type="molecule type" value="Genomic_DNA"/>
</dbReference>
<dbReference type="PANTHER" id="PTHR43421">
    <property type="entry name" value="METALLOPROTEASE PMBA"/>
    <property type="match status" value="1"/>
</dbReference>
<dbReference type="PANTHER" id="PTHR43421:SF1">
    <property type="entry name" value="METALLOPROTEASE PMBA"/>
    <property type="match status" value="1"/>
</dbReference>
<dbReference type="Pfam" id="PF01523">
    <property type="entry name" value="PmbA_TldD_1st"/>
    <property type="match status" value="1"/>
</dbReference>
<dbReference type="Proteomes" id="UP000267342">
    <property type="component" value="Chromosome"/>
</dbReference>
<organism evidence="5 6">
    <name type="scientific">Zymobacter palmae</name>
    <dbReference type="NCBI Taxonomy" id="33074"/>
    <lineage>
        <taxon>Bacteria</taxon>
        <taxon>Pseudomonadati</taxon>
        <taxon>Pseudomonadota</taxon>
        <taxon>Gammaproteobacteria</taxon>
        <taxon>Oceanospirillales</taxon>
        <taxon>Halomonadaceae</taxon>
        <taxon>Zymobacter group</taxon>
        <taxon>Zymobacter</taxon>
    </lineage>
</organism>
<dbReference type="NCBIfam" id="NF008268">
    <property type="entry name" value="PRK11040.1"/>
    <property type="match status" value="1"/>
</dbReference>
<feature type="domain" description="Metalloprotease TldD/E central" evidence="4">
    <location>
        <begin position="124"/>
        <end position="230"/>
    </location>
</feature>
<keyword evidence="5" id="KW-0378">Hydrolase</keyword>
<dbReference type="OrthoDB" id="9803618at2"/>
<name>A0A348HGX2_9GAMM</name>
<dbReference type="InterPro" id="IPR002510">
    <property type="entry name" value="Metalloprtase-TldD/E_N"/>
</dbReference>
<dbReference type="GO" id="GO:0006508">
    <property type="term" value="P:proteolysis"/>
    <property type="evidence" value="ECO:0007669"/>
    <property type="project" value="UniProtKB-KW"/>
</dbReference>
<evidence type="ECO:0000259" key="3">
    <source>
        <dbReference type="Pfam" id="PF19289"/>
    </source>
</evidence>
<dbReference type="InterPro" id="IPR045570">
    <property type="entry name" value="Metalloprtase-TldD/E_cen_dom"/>
</dbReference>
<dbReference type="GO" id="GO:0008237">
    <property type="term" value="F:metallopeptidase activity"/>
    <property type="evidence" value="ECO:0007669"/>
    <property type="project" value="InterPro"/>
</dbReference>
<evidence type="ECO:0000313" key="5">
    <source>
        <dbReference type="EMBL" id="BBG30874.1"/>
    </source>
</evidence>
<accession>A0A348HGX2</accession>
<evidence type="ECO:0000313" key="6">
    <source>
        <dbReference type="Proteomes" id="UP000267342"/>
    </source>
</evidence>